<evidence type="ECO:0000256" key="5">
    <source>
        <dbReference type="ARBA" id="ARBA00022989"/>
    </source>
</evidence>
<dbReference type="OrthoDB" id="5298556at2"/>
<dbReference type="HOGENOM" id="CLU_156524_0_0_4"/>
<gene>
    <name evidence="8" type="primary">ftsL</name>
    <name evidence="11" type="ORF">SMCB_2029</name>
</gene>
<protein>
    <recommendedName>
        <fullName evidence="8 9">Cell division protein FtsL</fullName>
    </recommendedName>
</protein>
<reference evidence="11 12" key="1">
    <citation type="journal article" date="2014" name="Nat. Commun.">
        <title>Physiological and genomic features of highly alkaliphilic hydrogen-utilizing Betaproteobacteria from a continental serpentinizing site.</title>
        <authorList>
            <person name="Suzuki S."/>
            <person name="Kuenen J.G."/>
            <person name="Schipper K."/>
            <person name="van der Velde S."/>
            <person name="Ishii S."/>
            <person name="Wu A."/>
            <person name="Sorokin D.Y."/>
            <person name="Tenney A."/>
            <person name="Meng X.Y."/>
            <person name="Morrill P.L."/>
            <person name="Kamagata Y."/>
            <person name="Muyzer G."/>
            <person name="Nealson K.H."/>
        </authorList>
    </citation>
    <scope>NUCLEOTIDE SEQUENCE [LARGE SCALE GENOMIC DNA]</scope>
    <source>
        <strain evidence="11 12">B1</strain>
    </source>
</reference>
<dbReference type="Proteomes" id="UP000066014">
    <property type="component" value="Chromosome"/>
</dbReference>
<evidence type="ECO:0000256" key="7">
    <source>
        <dbReference type="ARBA" id="ARBA00023306"/>
    </source>
</evidence>
<comment type="subcellular location">
    <subcellularLocation>
        <location evidence="8">Cell inner membrane</location>
        <topology evidence="8">Single-pass type II membrane protein</topology>
    </subcellularLocation>
    <subcellularLocation>
        <location evidence="1">Cell membrane</location>
        <topology evidence="1">Single-pass type II membrane protein</topology>
    </subcellularLocation>
    <text evidence="8">Localizes to the division septum where it forms a ring structure.</text>
</comment>
<dbReference type="GO" id="GO:0005886">
    <property type="term" value="C:plasma membrane"/>
    <property type="evidence" value="ECO:0007669"/>
    <property type="project" value="UniProtKB-SubCell"/>
</dbReference>
<evidence type="ECO:0000256" key="6">
    <source>
        <dbReference type="ARBA" id="ARBA00023136"/>
    </source>
</evidence>
<dbReference type="AlphaFoldDB" id="A0A060NR59"/>
<keyword evidence="8" id="KW-0997">Cell inner membrane</keyword>
<evidence type="ECO:0000256" key="8">
    <source>
        <dbReference type="HAMAP-Rule" id="MF_00910"/>
    </source>
</evidence>
<feature type="compositionally biased region" description="Low complexity" evidence="10">
    <location>
        <begin position="105"/>
        <end position="118"/>
    </location>
</feature>
<evidence type="ECO:0000256" key="3">
    <source>
        <dbReference type="ARBA" id="ARBA00022618"/>
    </source>
</evidence>
<dbReference type="Pfam" id="PF04999">
    <property type="entry name" value="FtsL"/>
    <property type="match status" value="1"/>
</dbReference>
<keyword evidence="4 8" id="KW-0812">Transmembrane</keyword>
<comment type="function">
    <text evidence="8">Essential cell division protein. May link together the upstream cell division proteins, which are predominantly cytoplasmic, with the downstream cell division proteins, which are predominantly periplasmic.</text>
</comment>
<dbReference type="STRING" id="1458426.SMCB_2029"/>
<dbReference type="PANTHER" id="PTHR37479:SF1">
    <property type="entry name" value="CELL DIVISION PROTEIN FTSL"/>
    <property type="match status" value="1"/>
</dbReference>
<keyword evidence="7 8" id="KW-0131">Cell cycle</keyword>
<comment type="subunit">
    <text evidence="8">Part of a complex composed of FtsB, FtsL and FtsQ.</text>
</comment>
<keyword evidence="6 8" id="KW-0472">Membrane</keyword>
<evidence type="ECO:0000313" key="12">
    <source>
        <dbReference type="Proteomes" id="UP000066014"/>
    </source>
</evidence>
<dbReference type="HAMAP" id="MF_00910">
    <property type="entry name" value="FtsL"/>
    <property type="match status" value="1"/>
</dbReference>
<dbReference type="PANTHER" id="PTHR37479">
    <property type="entry name" value="CELL DIVISION PROTEIN FTSL"/>
    <property type="match status" value="1"/>
</dbReference>
<keyword evidence="5 8" id="KW-1133">Transmembrane helix</keyword>
<organism evidence="11 12">
    <name type="scientific">Serpentinimonas maccroryi</name>
    <dbReference type="NCBI Taxonomy" id="1458426"/>
    <lineage>
        <taxon>Bacteria</taxon>
        <taxon>Pseudomonadati</taxon>
        <taxon>Pseudomonadota</taxon>
        <taxon>Betaproteobacteria</taxon>
        <taxon>Burkholderiales</taxon>
        <taxon>Comamonadaceae</taxon>
        <taxon>Serpentinimonas</taxon>
    </lineage>
</organism>
<dbReference type="NCBIfam" id="TIGR02209">
    <property type="entry name" value="ftsL_broad"/>
    <property type="match status" value="1"/>
</dbReference>
<dbReference type="KEGG" id="cbab:SMCB_2029"/>
<keyword evidence="2 8" id="KW-1003">Cell membrane</keyword>
<feature type="region of interest" description="Disordered" evidence="10">
    <location>
        <begin position="94"/>
        <end position="124"/>
    </location>
</feature>
<dbReference type="InterPro" id="IPR011922">
    <property type="entry name" value="Cell_div_FtsL"/>
</dbReference>
<dbReference type="EMBL" id="AP014569">
    <property type="protein sequence ID" value="BAO84257.1"/>
    <property type="molecule type" value="Genomic_DNA"/>
</dbReference>
<accession>A0A060NR59</accession>
<comment type="similarity">
    <text evidence="8">Belongs to the FtsL family.</text>
</comment>
<evidence type="ECO:0000313" key="11">
    <source>
        <dbReference type="EMBL" id="BAO84257.1"/>
    </source>
</evidence>
<dbReference type="GO" id="GO:0043093">
    <property type="term" value="P:FtsZ-dependent cytokinesis"/>
    <property type="evidence" value="ECO:0007669"/>
    <property type="project" value="UniProtKB-UniRule"/>
</dbReference>
<dbReference type="GO" id="GO:0032153">
    <property type="term" value="C:cell division site"/>
    <property type="evidence" value="ECO:0007669"/>
    <property type="project" value="UniProtKB-UniRule"/>
</dbReference>
<name>A0A060NR59_9BURK</name>
<keyword evidence="3 8" id="KW-0132">Cell division</keyword>
<evidence type="ECO:0000256" key="4">
    <source>
        <dbReference type="ARBA" id="ARBA00022692"/>
    </source>
</evidence>
<proteinExistence type="inferred from homology"/>
<sequence>MTRLNLVLLLVLLASALSLVHQQYEARRLFVALERANAAADRLASEHEQLQVQKRTLAAPARVQQLASERLQMRPIHPGITEVLALPVAGAAGGAAGPVQRLQGPVTAPAPASATPLAQPEPRP</sequence>
<evidence type="ECO:0000256" key="10">
    <source>
        <dbReference type="SAM" id="MobiDB-lite"/>
    </source>
</evidence>
<evidence type="ECO:0000256" key="1">
    <source>
        <dbReference type="ARBA" id="ARBA00004401"/>
    </source>
</evidence>
<dbReference type="RefSeq" id="WP_045536756.1">
    <property type="nucleotide sequence ID" value="NZ_AP014569.1"/>
</dbReference>
<evidence type="ECO:0000256" key="9">
    <source>
        <dbReference type="NCBIfam" id="TIGR02209"/>
    </source>
</evidence>
<keyword evidence="12" id="KW-1185">Reference proteome</keyword>
<evidence type="ECO:0000256" key="2">
    <source>
        <dbReference type="ARBA" id="ARBA00022475"/>
    </source>
</evidence>